<proteinExistence type="predicted"/>
<dbReference type="Proteomes" id="UP001634394">
    <property type="component" value="Unassembled WGS sequence"/>
</dbReference>
<sequence length="82" mass="8950">EEIENIHVGSDEETAICKSLKRSFPAATQIACTLLLKKNVTGYLKIGSASRLEAKKNISNLIDVLQSIVSSQYKDAERSLIG</sequence>
<dbReference type="AlphaFoldDB" id="A0ABD3X9E5"/>
<evidence type="ECO:0000313" key="2">
    <source>
        <dbReference type="Proteomes" id="UP001634394"/>
    </source>
</evidence>
<feature type="non-terminal residue" evidence="1">
    <location>
        <position position="1"/>
    </location>
</feature>
<reference evidence="1 2" key="1">
    <citation type="submission" date="2024-11" db="EMBL/GenBank/DDBJ databases">
        <title>Chromosome-level genome assembly of the freshwater bivalve Anodonta woodiana.</title>
        <authorList>
            <person name="Chen X."/>
        </authorList>
    </citation>
    <scope>NUCLEOTIDE SEQUENCE [LARGE SCALE GENOMIC DNA]</scope>
    <source>
        <strain evidence="1">MN2024</strain>
        <tissue evidence="1">Gills</tissue>
    </source>
</reference>
<comment type="caution">
    <text evidence="1">The sequence shown here is derived from an EMBL/GenBank/DDBJ whole genome shotgun (WGS) entry which is preliminary data.</text>
</comment>
<evidence type="ECO:0000313" key="1">
    <source>
        <dbReference type="EMBL" id="KAL3882889.1"/>
    </source>
</evidence>
<accession>A0ABD3X9E5</accession>
<dbReference type="EMBL" id="JBJQND010000003">
    <property type="protein sequence ID" value="KAL3882889.1"/>
    <property type="molecule type" value="Genomic_DNA"/>
</dbReference>
<gene>
    <name evidence="1" type="ORF">ACJMK2_029191</name>
</gene>
<organism evidence="1 2">
    <name type="scientific">Sinanodonta woodiana</name>
    <name type="common">Chinese pond mussel</name>
    <name type="synonym">Anodonta woodiana</name>
    <dbReference type="NCBI Taxonomy" id="1069815"/>
    <lineage>
        <taxon>Eukaryota</taxon>
        <taxon>Metazoa</taxon>
        <taxon>Spiralia</taxon>
        <taxon>Lophotrochozoa</taxon>
        <taxon>Mollusca</taxon>
        <taxon>Bivalvia</taxon>
        <taxon>Autobranchia</taxon>
        <taxon>Heteroconchia</taxon>
        <taxon>Palaeoheterodonta</taxon>
        <taxon>Unionida</taxon>
        <taxon>Unionoidea</taxon>
        <taxon>Unionidae</taxon>
        <taxon>Unioninae</taxon>
        <taxon>Sinanodonta</taxon>
    </lineage>
</organism>
<name>A0ABD3X9E5_SINWO</name>
<keyword evidence="2" id="KW-1185">Reference proteome</keyword>
<protein>
    <submittedName>
        <fullName evidence="1">Uncharacterized protein</fullName>
    </submittedName>
</protein>